<dbReference type="InterPro" id="IPR011701">
    <property type="entry name" value="MFS"/>
</dbReference>
<evidence type="ECO:0000313" key="9">
    <source>
        <dbReference type="Proteomes" id="UP000541535"/>
    </source>
</evidence>
<feature type="transmembrane region" description="Helical" evidence="6">
    <location>
        <begin position="393"/>
        <end position="414"/>
    </location>
</feature>
<dbReference type="GO" id="GO:0022857">
    <property type="term" value="F:transmembrane transporter activity"/>
    <property type="evidence" value="ECO:0007669"/>
    <property type="project" value="InterPro"/>
</dbReference>
<evidence type="ECO:0000256" key="4">
    <source>
        <dbReference type="ARBA" id="ARBA00022989"/>
    </source>
</evidence>
<evidence type="ECO:0000256" key="5">
    <source>
        <dbReference type="ARBA" id="ARBA00023136"/>
    </source>
</evidence>
<comment type="caution">
    <text evidence="8">The sequence shown here is derived from an EMBL/GenBank/DDBJ whole genome shotgun (WGS) entry which is preliminary data.</text>
</comment>
<feature type="transmembrane region" description="Helical" evidence="6">
    <location>
        <begin position="323"/>
        <end position="347"/>
    </location>
</feature>
<evidence type="ECO:0000256" key="1">
    <source>
        <dbReference type="ARBA" id="ARBA00004651"/>
    </source>
</evidence>
<dbReference type="SUPFAM" id="SSF103473">
    <property type="entry name" value="MFS general substrate transporter"/>
    <property type="match status" value="1"/>
</dbReference>
<accession>A0A7W5BFB4</accession>
<keyword evidence="5 6" id="KW-0472">Membrane</keyword>
<protein>
    <submittedName>
        <fullName evidence="8">MFS family permease</fullName>
    </submittedName>
</protein>
<evidence type="ECO:0000256" key="2">
    <source>
        <dbReference type="ARBA" id="ARBA00022475"/>
    </source>
</evidence>
<name>A0A7W5BFB4_9BURK</name>
<reference evidence="8 9" key="1">
    <citation type="submission" date="2020-08" db="EMBL/GenBank/DDBJ databases">
        <title>Genomic Encyclopedia of Type Strains, Phase III (KMG-III): the genomes of soil and plant-associated and newly described type strains.</title>
        <authorList>
            <person name="Whitman W."/>
        </authorList>
    </citation>
    <scope>NUCLEOTIDE SEQUENCE [LARGE SCALE GENOMIC DNA]</scope>
    <source>
        <strain evidence="8 9">CECT 8897</strain>
    </source>
</reference>
<comment type="subcellular location">
    <subcellularLocation>
        <location evidence="1">Cell membrane</location>
        <topology evidence="1">Multi-pass membrane protein</topology>
    </subcellularLocation>
</comment>
<dbReference type="PANTHER" id="PTHR43124">
    <property type="entry name" value="PURINE EFFLUX PUMP PBUE"/>
    <property type="match status" value="1"/>
</dbReference>
<dbReference type="PROSITE" id="PS50850">
    <property type="entry name" value="MFS"/>
    <property type="match status" value="1"/>
</dbReference>
<feature type="domain" description="Major facilitator superfamily (MFS) profile" evidence="7">
    <location>
        <begin position="26"/>
        <end position="419"/>
    </location>
</feature>
<gene>
    <name evidence="8" type="ORF">FHS03_005239</name>
</gene>
<feature type="transmembrane region" description="Helical" evidence="6">
    <location>
        <begin position="61"/>
        <end position="80"/>
    </location>
</feature>
<feature type="transmembrane region" description="Helical" evidence="6">
    <location>
        <begin position="359"/>
        <end position="381"/>
    </location>
</feature>
<keyword evidence="2" id="KW-1003">Cell membrane</keyword>
<feature type="transmembrane region" description="Helical" evidence="6">
    <location>
        <begin position="92"/>
        <end position="110"/>
    </location>
</feature>
<feature type="transmembrane region" description="Helical" evidence="6">
    <location>
        <begin position="297"/>
        <end position="317"/>
    </location>
</feature>
<evidence type="ECO:0000313" key="8">
    <source>
        <dbReference type="EMBL" id="MBB3122142.1"/>
    </source>
</evidence>
<dbReference type="InterPro" id="IPR050189">
    <property type="entry name" value="MFS_Efflux_Transporters"/>
</dbReference>
<evidence type="ECO:0000256" key="3">
    <source>
        <dbReference type="ARBA" id="ARBA00022692"/>
    </source>
</evidence>
<proteinExistence type="predicted"/>
<organism evidence="8 9">
    <name type="scientific">Pseudoduganella violacea</name>
    <dbReference type="NCBI Taxonomy" id="1715466"/>
    <lineage>
        <taxon>Bacteria</taxon>
        <taxon>Pseudomonadati</taxon>
        <taxon>Pseudomonadota</taxon>
        <taxon>Betaproteobacteria</taxon>
        <taxon>Burkholderiales</taxon>
        <taxon>Oxalobacteraceae</taxon>
        <taxon>Telluria group</taxon>
        <taxon>Pseudoduganella</taxon>
    </lineage>
</organism>
<dbReference type="AlphaFoldDB" id="A0A7W5BFB4"/>
<feature type="transmembrane region" description="Helical" evidence="6">
    <location>
        <begin position="221"/>
        <end position="244"/>
    </location>
</feature>
<dbReference type="GO" id="GO:0005886">
    <property type="term" value="C:plasma membrane"/>
    <property type="evidence" value="ECO:0007669"/>
    <property type="project" value="UniProtKB-SubCell"/>
</dbReference>
<feature type="transmembrane region" description="Helical" evidence="6">
    <location>
        <begin position="264"/>
        <end position="285"/>
    </location>
</feature>
<dbReference type="Proteomes" id="UP000541535">
    <property type="component" value="Unassembled WGS sequence"/>
</dbReference>
<dbReference type="RefSeq" id="WP_183443807.1">
    <property type="nucleotide sequence ID" value="NZ_JACHXD010000024.1"/>
</dbReference>
<keyword evidence="9" id="KW-1185">Reference proteome</keyword>
<sequence>MDNMQSPASALANGKSGSLGALLATVLLPFALGHFISYLYRVINAVVYPDLARDLGLAADSIGLLTGAYFLTFAAAQLPIGVALDRYGPRRVQAPMLLLAAGGAVLFAQAQSVEQLVLARGLIGLGVAGSLMASIKASSLWLPPERLPLATALLLSVGGMGAMASTAPLQAALQYTQWRGAFLALAIGTLLVSAIIYFVVPEHGRKQPSKLRDMAAAVRDLYSSWSFWRLALYSIVAHATYMAVQSLWMGSWLRDMAHLDRSEVANVLLAGAMAMVAGSLFFGWLTDYLGKFGIKPLLVCGCGIWVFVAVQLMMAGGVNLNPYVAAVGFSFFGTATTMNYAIVAQSVPSHLTGRVSTSFNLLVFLLAFVVQWSMGLIINLWTPERGAYPAPAYHYAFGIIVALQIPGMLLWLSFKPWRRACL</sequence>
<evidence type="ECO:0000259" key="7">
    <source>
        <dbReference type="PROSITE" id="PS50850"/>
    </source>
</evidence>
<keyword evidence="4 6" id="KW-1133">Transmembrane helix</keyword>
<keyword evidence="3 6" id="KW-0812">Transmembrane</keyword>
<dbReference type="Gene3D" id="1.20.1250.20">
    <property type="entry name" value="MFS general substrate transporter like domains"/>
    <property type="match status" value="1"/>
</dbReference>
<feature type="transmembrane region" description="Helical" evidence="6">
    <location>
        <begin position="116"/>
        <end position="135"/>
    </location>
</feature>
<dbReference type="PANTHER" id="PTHR43124:SF3">
    <property type="entry name" value="CHLORAMPHENICOL EFFLUX PUMP RV0191"/>
    <property type="match status" value="1"/>
</dbReference>
<dbReference type="Pfam" id="PF07690">
    <property type="entry name" value="MFS_1"/>
    <property type="match status" value="1"/>
</dbReference>
<evidence type="ECO:0000256" key="6">
    <source>
        <dbReference type="SAM" id="Phobius"/>
    </source>
</evidence>
<dbReference type="InterPro" id="IPR036259">
    <property type="entry name" value="MFS_trans_sf"/>
</dbReference>
<dbReference type="EMBL" id="JACHXD010000024">
    <property type="protein sequence ID" value="MBB3122142.1"/>
    <property type="molecule type" value="Genomic_DNA"/>
</dbReference>
<dbReference type="InterPro" id="IPR020846">
    <property type="entry name" value="MFS_dom"/>
</dbReference>
<feature type="transmembrane region" description="Helical" evidence="6">
    <location>
        <begin position="21"/>
        <end position="41"/>
    </location>
</feature>
<feature type="transmembrane region" description="Helical" evidence="6">
    <location>
        <begin position="181"/>
        <end position="200"/>
    </location>
</feature>